<evidence type="ECO:0000313" key="1">
    <source>
        <dbReference type="EMBL" id="KAA1075126.1"/>
    </source>
</evidence>
<keyword evidence="2" id="KW-1185">Reference proteome</keyword>
<dbReference type="EMBL" id="VSWC01000157">
    <property type="protein sequence ID" value="KAA1075126.1"/>
    <property type="molecule type" value="Genomic_DNA"/>
</dbReference>
<name>A0A5B0MGI9_PUCGR</name>
<dbReference type="OrthoDB" id="10270888at2759"/>
<organism evidence="1 2">
    <name type="scientific">Puccinia graminis f. sp. tritici</name>
    <dbReference type="NCBI Taxonomy" id="56615"/>
    <lineage>
        <taxon>Eukaryota</taxon>
        <taxon>Fungi</taxon>
        <taxon>Dikarya</taxon>
        <taxon>Basidiomycota</taxon>
        <taxon>Pucciniomycotina</taxon>
        <taxon>Pucciniomycetes</taxon>
        <taxon>Pucciniales</taxon>
        <taxon>Pucciniaceae</taxon>
        <taxon>Puccinia</taxon>
    </lineage>
</organism>
<protein>
    <submittedName>
        <fullName evidence="1">Uncharacterized protein</fullName>
    </submittedName>
</protein>
<reference evidence="1 2" key="1">
    <citation type="submission" date="2019-05" db="EMBL/GenBank/DDBJ databases">
        <title>Emergence of the Ug99 lineage of the wheat stem rust pathogen through somatic hybridization.</title>
        <authorList>
            <person name="Li F."/>
            <person name="Upadhyaya N.M."/>
            <person name="Sperschneider J."/>
            <person name="Matny O."/>
            <person name="Nguyen-Phuc H."/>
            <person name="Mago R."/>
            <person name="Raley C."/>
            <person name="Miller M.E."/>
            <person name="Silverstein K.A.T."/>
            <person name="Henningsen E."/>
            <person name="Hirsch C.D."/>
            <person name="Visser B."/>
            <person name="Pretorius Z.A."/>
            <person name="Steffenson B.J."/>
            <person name="Schwessinger B."/>
            <person name="Dodds P.N."/>
            <person name="Figueroa M."/>
        </authorList>
    </citation>
    <scope>NUCLEOTIDE SEQUENCE [LARGE SCALE GENOMIC DNA]</scope>
    <source>
        <strain evidence="1">21-0</strain>
    </source>
</reference>
<dbReference type="Proteomes" id="UP000324748">
    <property type="component" value="Unassembled WGS sequence"/>
</dbReference>
<proteinExistence type="predicted"/>
<comment type="caution">
    <text evidence="1">The sequence shown here is derived from an EMBL/GenBank/DDBJ whole genome shotgun (WGS) entry which is preliminary data.</text>
</comment>
<gene>
    <name evidence="1" type="ORF">PGT21_029638</name>
</gene>
<evidence type="ECO:0000313" key="2">
    <source>
        <dbReference type="Proteomes" id="UP000324748"/>
    </source>
</evidence>
<accession>A0A5B0MGI9</accession>
<sequence length="104" mass="11819">MFKLYLQLADHVKLMRLWAPDADWLWGKTHLPGSSHRWFELVSSLGTNLDASDIIVEDLEPTINEIKEQLQEEVFIDDANNGELAGDEEVQEMVGDANPDQPNN</sequence>
<dbReference type="AlphaFoldDB" id="A0A5B0MGI9"/>